<gene>
    <name evidence="1" type="ORF">SAMN05660330_03189</name>
</gene>
<evidence type="ECO:0000313" key="1">
    <source>
        <dbReference type="EMBL" id="SDP55746.1"/>
    </source>
</evidence>
<protein>
    <recommendedName>
        <fullName evidence="3">F420-non-reducing hydrogenase iron-sulfur subunit D domain-containing protein</fullName>
    </recommendedName>
</protein>
<dbReference type="STRING" id="91360.SAMN05660330_03189"/>
<evidence type="ECO:0008006" key="3">
    <source>
        <dbReference type="Google" id="ProtNLM"/>
    </source>
</evidence>
<evidence type="ECO:0000313" key="2">
    <source>
        <dbReference type="Proteomes" id="UP000199073"/>
    </source>
</evidence>
<dbReference type="Proteomes" id="UP000199073">
    <property type="component" value="Unassembled WGS sequence"/>
</dbReference>
<sequence length="62" mass="6894">MLLLVGVDPARLEFFNLSAAQGPRWAEICTEFTARIAEKGPSPIWYALKKKKETTVSDKQAA</sequence>
<accession>A0A1H0TQA0</accession>
<dbReference type="EMBL" id="FNJI01000025">
    <property type="protein sequence ID" value="SDP55746.1"/>
    <property type="molecule type" value="Genomic_DNA"/>
</dbReference>
<name>A0A1H0TQA0_9BACT</name>
<organism evidence="1 2">
    <name type="scientific">Desulforhopalus singaporensis</name>
    <dbReference type="NCBI Taxonomy" id="91360"/>
    <lineage>
        <taxon>Bacteria</taxon>
        <taxon>Pseudomonadati</taxon>
        <taxon>Thermodesulfobacteriota</taxon>
        <taxon>Desulfobulbia</taxon>
        <taxon>Desulfobulbales</taxon>
        <taxon>Desulfocapsaceae</taxon>
        <taxon>Desulforhopalus</taxon>
    </lineage>
</organism>
<proteinExistence type="predicted"/>
<reference evidence="1 2" key="1">
    <citation type="submission" date="2016-10" db="EMBL/GenBank/DDBJ databases">
        <authorList>
            <person name="de Groot N.N."/>
        </authorList>
    </citation>
    <scope>NUCLEOTIDE SEQUENCE [LARGE SCALE GENOMIC DNA]</scope>
    <source>
        <strain evidence="1 2">DSM 12130</strain>
    </source>
</reference>
<dbReference type="AlphaFoldDB" id="A0A1H0TQA0"/>
<keyword evidence="2" id="KW-1185">Reference proteome</keyword>